<sequence>MVGRWIAAYRKENNKRSLQKMDTDLAKLIIPEDVEKFNKTKLVLEANVLGWLDQYAENFRPHAATDASDQSPLFVSWTGEKMKSGQVSRSIQSAWMKSGLGRAITCTLVRKSAVSAVHQACPAEKNNLSDLTGHTVSTASRCYRTVERERTSVEGHKALSRVLGQAQSEMTEEPTTSRLALPQIPEESLREKINRLLQEDDTNTTSEKKFTETEKKVK</sequence>
<gene>
    <name evidence="3" type="ORF">SKAU_G00352720</name>
</gene>
<feature type="region of interest" description="Disordered" evidence="2">
    <location>
        <begin position="165"/>
        <end position="218"/>
    </location>
</feature>
<evidence type="ECO:0000313" key="3">
    <source>
        <dbReference type="EMBL" id="KAJ8340639.1"/>
    </source>
</evidence>
<dbReference type="SUPFAM" id="SSF56349">
    <property type="entry name" value="DNA breaking-rejoining enzymes"/>
    <property type="match status" value="1"/>
</dbReference>
<dbReference type="GO" id="GO:0015074">
    <property type="term" value="P:DNA integration"/>
    <property type="evidence" value="ECO:0007669"/>
    <property type="project" value="InterPro"/>
</dbReference>
<evidence type="ECO:0000256" key="1">
    <source>
        <dbReference type="ARBA" id="ARBA00023172"/>
    </source>
</evidence>
<dbReference type="Proteomes" id="UP001152622">
    <property type="component" value="Chromosome 16"/>
</dbReference>
<dbReference type="Gene3D" id="1.10.443.10">
    <property type="entry name" value="Intergrase catalytic core"/>
    <property type="match status" value="1"/>
</dbReference>
<keyword evidence="1" id="KW-0233">DNA recombination</keyword>
<accession>A0A9Q1EKP7</accession>
<keyword evidence="4" id="KW-1185">Reference proteome</keyword>
<dbReference type="OrthoDB" id="8964969at2759"/>
<organism evidence="3 4">
    <name type="scientific">Synaphobranchus kaupii</name>
    <name type="common">Kaup's arrowtooth eel</name>
    <dbReference type="NCBI Taxonomy" id="118154"/>
    <lineage>
        <taxon>Eukaryota</taxon>
        <taxon>Metazoa</taxon>
        <taxon>Chordata</taxon>
        <taxon>Craniata</taxon>
        <taxon>Vertebrata</taxon>
        <taxon>Euteleostomi</taxon>
        <taxon>Actinopterygii</taxon>
        <taxon>Neopterygii</taxon>
        <taxon>Teleostei</taxon>
        <taxon>Anguilliformes</taxon>
        <taxon>Synaphobranchidae</taxon>
        <taxon>Synaphobranchus</taxon>
    </lineage>
</organism>
<evidence type="ECO:0000256" key="2">
    <source>
        <dbReference type="SAM" id="MobiDB-lite"/>
    </source>
</evidence>
<feature type="compositionally biased region" description="Basic and acidic residues" evidence="2">
    <location>
        <begin position="187"/>
        <end position="198"/>
    </location>
</feature>
<dbReference type="InterPro" id="IPR013762">
    <property type="entry name" value="Integrase-like_cat_sf"/>
</dbReference>
<comment type="caution">
    <text evidence="3">The sequence shown here is derived from an EMBL/GenBank/DDBJ whole genome shotgun (WGS) entry which is preliminary data.</text>
</comment>
<dbReference type="GO" id="GO:0003677">
    <property type="term" value="F:DNA binding"/>
    <property type="evidence" value="ECO:0007669"/>
    <property type="project" value="InterPro"/>
</dbReference>
<dbReference type="EMBL" id="JAINUF010000016">
    <property type="protein sequence ID" value="KAJ8340639.1"/>
    <property type="molecule type" value="Genomic_DNA"/>
</dbReference>
<proteinExistence type="predicted"/>
<name>A0A9Q1EKP7_SYNKA</name>
<reference evidence="3" key="1">
    <citation type="journal article" date="2023" name="Science">
        <title>Genome structures resolve the early diversification of teleost fishes.</title>
        <authorList>
            <person name="Parey E."/>
            <person name="Louis A."/>
            <person name="Montfort J."/>
            <person name="Bouchez O."/>
            <person name="Roques C."/>
            <person name="Iampietro C."/>
            <person name="Lluch J."/>
            <person name="Castinel A."/>
            <person name="Donnadieu C."/>
            <person name="Desvignes T."/>
            <person name="Floi Bucao C."/>
            <person name="Jouanno E."/>
            <person name="Wen M."/>
            <person name="Mejri S."/>
            <person name="Dirks R."/>
            <person name="Jansen H."/>
            <person name="Henkel C."/>
            <person name="Chen W.J."/>
            <person name="Zahm M."/>
            <person name="Cabau C."/>
            <person name="Klopp C."/>
            <person name="Thompson A.W."/>
            <person name="Robinson-Rechavi M."/>
            <person name="Braasch I."/>
            <person name="Lecointre G."/>
            <person name="Bobe J."/>
            <person name="Postlethwait J.H."/>
            <person name="Berthelot C."/>
            <person name="Roest Crollius H."/>
            <person name="Guiguen Y."/>
        </authorList>
    </citation>
    <scope>NUCLEOTIDE SEQUENCE</scope>
    <source>
        <strain evidence="3">WJC10195</strain>
    </source>
</reference>
<evidence type="ECO:0000313" key="4">
    <source>
        <dbReference type="Proteomes" id="UP001152622"/>
    </source>
</evidence>
<feature type="compositionally biased region" description="Basic and acidic residues" evidence="2">
    <location>
        <begin position="206"/>
        <end position="218"/>
    </location>
</feature>
<dbReference type="AlphaFoldDB" id="A0A9Q1EKP7"/>
<protein>
    <submittedName>
        <fullName evidence="3">Uncharacterized protein</fullName>
    </submittedName>
</protein>
<dbReference type="InterPro" id="IPR011010">
    <property type="entry name" value="DNA_brk_join_enz"/>
</dbReference>
<feature type="compositionally biased region" description="Polar residues" evidence="2">
    <location>
        <begin position="165"/>
        <end position="178"/>
    </location>
</feature>
<dbReference type="GO" id="GO:0006310">
    <property type="term" value="P:DNA recombination"/>
    <property type="evidence" value="ECO:0007669"/>
    <property type="project" value="UniProtKB-KW"/>
</dbReference>